<name>A0A382FFX2_9ZZZZ</name>
<dbReference type="PRINTS" id="PR00080">
    <property type="entry name" value="SDRFAMILY"/>
</dbReference>
<dbReference type="Gene3D" id="3.40.50.720">
    <property type="entry name" value="NAD(P)-binding Rossmann-like Domain"/>
    <property type="match status" value="1"/>
</dbReference>
<feature type="non-terminal residue" evidence="3">
    <location>
        <position position="1"/>
    </location>
</feature>
<proteinExistence type="inferred from homology"/>
<dbReference type="InterPro" id="IPR002347">
    <property type="entry name" value="SDR_fam"/>
</dbReference>
<evidence type="ECO:0000256" key="2">
    <source>
        <dbReference type="ARBA" id="ARBA00023002"/>
    </source>
</evidence>
<dbReference type="AlphaFoldDB" id="A0A382FFX2"/>
<dbReference type="EMBL" id="UINC01049433">
    <property type="protein sequence ID" value="SVB61214.1"/>
    <property type="molecule type" value="Genomic_DNA"/>
</dbReference>
<evidence type="ECO:0000256" key="1">
    <source>
        <dbReference type="ARBA" id="ARBA00006484"/>
    </source>
</evidence>
<keyword evidence="2" id="KW-0560">Oxidoreductase</keyword>
<dbReference type="PANTHER" id="PTHR24321:SF8">
    <property type="entry name" value="ESTRADIOL 17-BETA-DEHYDROGENASE 8-RELATED"/>
    <property type="match status" value="1"/>
</dbReference>
<dbReference type="NCBIfam" id="NF006384">
    <property type="entry name" value="PRK08628.1"/>
    <property type="match status" value="1"/>
</dbReference>
<gene>
    <name evidence="3" type="ORF">METZ01_LOCUS214068</name>
</gene>
<dbReference type="Pfam" id="PF13561">
    <property type="entry name" value="adh_short_C2"/>
    <property type="match status" value="1"/>
</dbReference>
<evidence type="ECO:0000313" key="3">
    <source>
        <dbReference type="EMBL" id="SVB61214.1"/>
    </source>
</evidence>
<organism evidence="3">
    <name type="scientific">marine metagenome</name>
    <dbReference type="NCBI Taxonomy" id="408172"/>
    <lineage>
        <taxon>unclassified sequences</taxon>
        <taxon>metagenomes</taxon>
        <taxon>ecological metagenomes</taxon>
    </lineage>
</organism>
<dbReference type="InterPro" id="IPR036291">
    <property type="entry name" value="NAD(P)-bd_dom_sf"/>
</dbReference>
<dbReference type="FunFam" id="3.40.50.720:FF:000084">
    <property type="entry name" value="Short-chain dehydrogenase reductase"/>
    <property type="match status" value="1"/>
</dbReference>
<evidence type="ECO:0008006" key="4">
    <source>
        <dbReference type="Google" id="ProtNLM"/>
    </source>
</evidence>
<dbReference type="PANTHER" id="PTHR24321">
    <property type="entry name" value="DEHYDROGENASES, SHORT CHAIN"/>
    <property type="match status" value="1"/>
</dbReference>
<sequence>KEAGENLKKDLSDNGQEALALCYELSPAENCEVAVSTVIEKYGRIDALVNNAGVNDGIGLEKGQPKQFRYSVESNLFHYYYMAHYCFPELKKSEGSIVNISSKTAITGQGNTSGYAAAKGAQLALTREWAVELLKHNIRVNAIVPAEVMTPLYREWLDTFDEPGEKQREIEKNIPLGNRMTTAKEIADMAVFLISQRASHITGQQIFVDGGYSHLDRSLSGLGE</sequence>
<dbReference type="PRINTS" id="PR00081">
    <property type="entry name" value="GDHRDH"/>
</dbReference>
<reference evidence="3" key="1">
    <citation type="submission" date="2018-05" db="EMBL/GenBank/DDBJ databases">
        <authorList>
            <person name="Lanie J.A."/>
            <person name="Ng W.-L."/>
            <person name="Kazmierczak K.M."/>
            <person name="Andrzejewski T.M."/>
            <person name="Davidsen T.M."/>
            <person name="Wayne K.J."/>
            <person name="Tettelin H."/>
            <person name="Glass J.I."/>
            <person name="Rusch D."/>
            <person name="Podicherti R."/>
            <person name="Tsui H.-C.T."/>
            <person name="Winkler M.E."/>
        </authorList>
    </citation>
    <scope>NUCLEOTIDE SEQUENCE</scope>
</reference>
<dbReference type="GO" id="GO:0016491">
    <property type="term" value="F:oxidoreductase activity"/>
    <property type="evidence" value="ECO:0007669"/>
    <property type="project" value="UniProtKB-KW"/>
</dbReference>
<comment type="similarity">
    <text evidence="1">Belongs to the short-chain dehydrogenases/reductases (SDR) family.</text>
</comment>
<dbReference type="CDD" id="cd05233">
    <property type="entry name" value="SDR_c"/>
    <property type="match status" value="1"/>
</dbReference>
<protein>
    <recommendedName>
        <fullName evidence="4">Short-chain dehydrogenase</fullName>
    </recommendedName>
</protein>
<dbReference type="SUPFAM" id="SSF51735">
    <property type="entry name" value="NAD(P)-binding Rossmann-fold domains"/>
    <property type="match status" value="1"/>
</dbReference>
<accession>A0A382FFX2</accession>